<feature type="domain" description="HTH lysR-type" evidence="5">
    <location>
        <begin position="1"/>
        <end position="58"/>
    </location>
</feature>
<evidence type="ECO:0000259" key="5">
    <source>
        <dbReference type="PROSITE" id="PS50931"/>
    </source>
</evidence>
<keyword evidence="3" id="KW-0238">DNA-binding</keyword>
<dbReference type="Pfam" id="PF03466">
    <property type="entry name" value="LysR_substrate"/>
    <property type="match status" value="1"/>
</dbReference>
<dbReference type="InterPro" id="IPR050950">
    <property type="entry name" value="HTH-type_LysR_regulators"/>
</dbReference>
<dbReference type="InterPro" id="IPR036390">
    <property type="entry name" value="WH_DNA-bd_sf"/>
</dbReference>
<dbReference type="Proteomes" id="UP000293865">
    <property type="component" value="Unassembled WGS sequence"/>
</dbReference>
<gene>
    <name evidence="6" type="ORF">ESP51_02030</name>
</gene>
<dbReference type="EMBL" id="SDPN01000002">
    <property type="protein sequence ID" value="RXZ73021.1"/>
    <property type="molecule type" value="Genomic_DNA"/>
</dbReference>
<organism evidence="6 7">
    <name type="scientific">Agromyces albus</name>
    <dbReference type="NCBI Taxonomy" id="205332"/>
    <lineage>
        <taxon>Bacteria</taxon>
        <taxon>Bacillati</taxon>
        <taxon>Actinomycetota</taxon>
        <taxon>Actinomycetes</taxon>
        <taxon>Micrococcales</taxon>
        <taxon>Microbacteriaceae</taxon>
        <taxon>Agromyces</taxon>
    </lineage>
</organism>
<dbReference type="OrthoDB" id="3636008at2"/>
<dbReference type="GO" id="GO:0003700">
    <property type="term" value="F:DNA-binding transcription factor activity"/>
    <property type="evidence" value="ECO:0007669"/>
    <property type="project" value="InterPro"/>
</dbReference>
<reference evidence="6 7" key="1">
    <citation type="submission" date="2019-01" db="EMBL/GenBank/DDBJ databases">
        <title>Agromyces.</title>
        <authorList>
            <person name="Li J."/>
        </authorList>
    </citation>
    <scope>NUCLEOTIDE SEQUENCE [LARGE SCALE GENOMIC DNA]</scope>
    <source>
        <strain evidence="6 7">DSM 15934</strain>
    </source>
</reference>
<keyword evidence="7" id="KW-1185">Reference proteome</keyword>
<dbReference type="SUPFAM" id="SSF53850">
    <property type="entry name" value="Periplasmic binding protein-like II"/>
    <property type="match status" value="1"/>
</dbReference>
<accession>A0A4Q2L9B6</accession>
<dbReference type="InterPro" id="IPR000847">
    <property type="entry name" value="LysR_HTH_N"/>
</dbReference>
<dbReference type="Pfam" id="PF00126">
    <property type="entry name" value="HTH_1"/>
    <property type="match status" value="1"/>
</dbReference>
<dbReference type="FunFam" id="1.10.10.10:FF:000001">
    <property type="entry name" value="LysR family transcriptional regulator"/>
    <property type="match status" value="1"/>
</dbReference>
<dbReference type="RefSeq" id="WP_129519208.1">
    <property type="nucleotide sequence ID" value="NZ_SDPN01000002.1"/>
</dbReference>
<name>A0A4Q2L9B6_9MICO</name>
<dbReference type="InterPro" id="IPR005119">
    <property type="entry name" value="LysR_subst-bd"/>
</dbReference>
<dbReference type="PANTHER" id="PTHR30419">
    <property type="entry name" value="HTH-TYPE TRANSCRIPTIONAL REGULATOR YBHD"/>
    <property type="match status" value="1"/>
</dbReference>
<dbReference type="PANTHER" id="PTHR30419:SF31">
    <property type="entry name" value="BLR3139 PROTEIN"/>
    <property type="match status" value="1"/>
</dbReference>
<dbReference type="Gene3D" id="3.40.190.290">
    <property type="match status" value="1"/>
</dbReference>
<evidence type="ECO:0000256" key="4">
    <source>
        <dbReference type="ARBA" id="ARBA00023163"/>
    </source>
</evidence>
<dbReference type="SUPFAM" id="SSF46785">
    <property type="entry name" value="Winged helix' DNA-binding domain"/>
    <property type="match status" value="1"/>
</dbReference>
<keyword evidence="4" id="KW-0804">Transcription</keyword>
<evidence type="ECO:0000313" key="6">
    <source>
        <dbReference type="EMBL" id="RXZ73021.1"/>
    </source>
</evidence>
<keyword evidence="2" id="KW-0805">Transcription regulation</keyword>
<evidence type="ECO:0000313" key="7">
    <source>
        <dbReference type="Proteomes" id="UP000293865"/>
    </source>
</evidence>
<comment type="caution">
    <text evidence="6">The sequence shown here is derived from an EMBL/GenBank/DDBJ whole genome shotgun (WGS) entry which is preliminary data.</text>
</comment>
<dbReference type="InterPro" id="IPR036388">
    <property type="entry name" value="WH-like_DNA-bd_sf"/>
</dbReference>
<evidence type="ECO:0000256" key="2">
    <source>
        <dbReference type="ARBA" id="ARBA00023015"/>
    </source>
</evidence>
<dbReference type="GO" id="GO:0005829">
    <property type="term" value="C:cytosol"/>
    <property type="evidence" value="ECO:0007669"/>
    <property type="project" value="TreeGrafter"/>
</dbReference>
<dbReference type="PROSITE" id="PS50931">
    <property type="entry name" value="HTH_LYSR"/>
    <property type="match status" value="1"/>
</dbReference>
<evidence type="ECO:0000256" key="3">
    <source>
        <dbReference type="ARBA" id="ARBA00023125"/>
    </source>
</evidence>
<evidence type="ECO:0000256" key="1">
    <source>
        <dbReference type="ARBA" id="ARBA00009437"/>
    </source>
</evidence>
<dbReference type="Gene3D" id="1.10.10.10">
    <property type="entry name" value="Winged helix-like DNA-binding domain superfamily/Winged helix DNA-binding domain"/>
    <property type="match status" value="1"/>
</dbReference>
<comment type="similarity">
    <text evidence="1">Belongs to the LysR transcriptional regulatory family.</text>
</comment>
<dbReference type="GO" id="GO:0003677">
    <property type="term" value="F:DNA binding"/>
    <property type="evidence" value="ECO:0007669"/>
    <property type="project" value="UniProtKB-KW"/>
</dbReference>
<dbReference type="PRINTS" id="PR00039">
    <property type="entry name" value="HTHLYSR"/>
</dbReference>
<proteinExistence type="inferred from homology"/>
<dbReference type="AlphaFoldDB" id="A0A4Q2L9B6"/>
<sequence>MDLRQMEYLVALADEQQFTRAAAVCSVSQSGLSAAIRSLEDELGTTLFARTTRRVEPTDAGLALLPFARAMLAQATAGRDAVVRATNELSGALRVGAEQCLGIVDVPSLLERFRRRYPLVDIHFTQAGSHDLVTQVRDGELDVAFVATTDHLTRVSSTELGRWPVVLLCPPEHPLAASARVDWTDLRDLDFIDFQESWAVRSLNESSCAAQGVGRRVRCTVNDVHTLLDLIHRGLGVALVPQHVAAKPQAAGLVSVQLPQGSMPQWVVSAITGSPVAASAPLLLEILEAELRRPVVDADPRQLQPSA</sequence>
<protein>
    <submittedName>
        <fullName evidence="6">LysR family transcriptional regulator</fullName>
    </submittedName>
</protein>